<dbReference type="PANTHER" id="PTHR30237:SF6">
    <property type="entry name" value="CARBOXYPEPTIDASE YOCD-RELATED"/>
    <property type="match status" value="1"/>
</dbReference>
<dbReference type="Pfam" id="PF02016">
    <property type="entry name" value="Peptidase_S66"/>
    <property type="match status" value="1"/>
</dbReference>
<feature type="domain" description="LD-carboxypeptidase N-terminal" evidence="1">
    <location>
        <begin position="13"/>
        <end position="132"/>
    </location>
</feature>
<proteinExistence type="predicted"/>
<dbReference type="EMBL" id="QUAJ01000023">
    <property type="protein sequence ID" value="REI40184.1"/>
    <property type="molecule type" value="Genomic_DNA"/>
</dbReference>
<dbReference type="Gene3D" id="3.40.50.10740">
    <property type="entry name" value="Class I glutamine amidotransferase-like"/>
    <property type="match status" value="1"/>
</dbReference>
<accession>A0ABX9KF24</accession>
<dbReference type="InterPro" id="IPR027478">
    <property type="entry name" value="LdcA_N"/>
</dbReference>
<dbReference type="InterPro" id="IPR003507">
    <property type="entry name" value="S66_fam"/>
</dbReference>
<sequence>MRIPEKLKFNDEIRIIAPSRSLKMIGEETRDYADRCLAEMGLKVTFSKNCEVSDDFMSSSIEERIADLHEAFADKNVKCILTVIGGHNSNQLLKYIDYDLIKNNPKIFCGYSDITALSNAIYNKTGLVTYSGPHYSTFGMKKGIDYTLEYFKKCMFSEDEYKVGPSKLWSDDLWFLDQEDRLTI</sequence>
<dbReference type="PANTHER" id="PTHR30237">
    <property type="entry name" value="MURAMOYLTETRAPEPTIDE CARBOXYPEPTIDASE"/>
    <property type="match status" value="1"/>
</dbReference>
<dbReference type="SUPFAM" id="SSF52317">
    <property type="entry name" value="Class I glutamine amidotransferase-like"/>
    <property type="match status" value="1"/>
</dbReference>
<organism evidence="2 3">
    <name type="scientific">Psychrilyobacter piezotolerans</name>
    <dbReference type="NCBI Taxonomy" id="2293438"/>
    <lineage>
        <taxon>Bacteria</taxon>
        <taxon>Fusobacteriati</taxon>
        <taxon>Fusobacteriota</taxon>
        <taxon>Fusobacteriia</taxon>
        <taxon>Fusobacteriales</taxon>
        <taxon>Fusobacteriaceae</taxon>
        <taxon>Psychrilyobacter</taxon>
    </lineage>
</organism>
<evidence type="ECO:0000259" key="1">
    <source>
        <dbReference type="Pfam" id="PF02016"/>
    </source>
</evidence>
<reference evidence="2 3" key="1">
    <citation type="submission" date="2018-08" db="EMBL/GenBank/DDBJ databases">
        <title>Draft genome sequence of Psychrilyobacter sp. strain SD5 isolated from Black Sea water.</title>
        <authorList>
            <person name="Yadav S."/>
            <person name="Villanueva L."/>
            <person name="Damste J.S.S."/>
        </authorList>
    </citation>
    <scope>NUCLEOTIDE SEQUENCE [LARGE SCALE GENOMIC DNA]</scope>
    <source>
        <strain evidence="2 3">SD5</strain>
    </source>
</reference>
<protein>
    <submittedName>
        <fullName evidence="2">Peptidase U61</fullName>
    </submittedName>
</protein>
<name>A0ABX9KF24_9FUSO</name>
<evidence type="ECO:0000313" key="3">
    <source>
        <dbReference type="Proteomes" id="UP000263486"/>
    </source>
</evidence>
<dbReference type="RefSeq" id="WP_114643132.1">
    <property type="nucleotide sequence ID" value="NZ_JAACIO010000023.1"/>
</dbReference>
<evidence type="ECO:0000313" key="2">
    <source>
        <dbReference type="EMBL" id="REI40184.1"/>
    </source>
</evidence>
<dbReference type="InterPro" id="IPR040449">
    <property type="entry name" value="Peptidase_S66_N"/>
</dbReference>
<keyword evidence="3" id="KW-1185">Reference proteome</keyword>
<dbReference type="Proteomes" id="UP000263486">
    <property type="component" value="Unassembled WGS sequence"/>
</dbReference>
<dbReference type="InterPro" id="IPR029062">
    <property type="entry name" value="Class_I_gatase-like"/>
</dbReference>
<gene>
    <name evidence="2" type="ORF">DYH56_12110</name>
</gene>
<comment type="caution">
    <text evidence="2">The sequence shown here is derived from an EMBL/GenBank/DDBJ whole genome shotgun (WGS) entry which is preliminary data.</text>
</comment>